<dbReference type="EMBL" id="QUMQ01000001">
    <property type="protein sequence ID" value="REG00940.1"/>
    <property type="molecule type" value="Genomic_DNA"/>
</dbReference>
<dbReference type="AlphaFoldDB" id="A0A3D9ZVG4"/>
<name>A0A3D9ZVG4_9ACTN</name>
<comment type="caution">
    <text evidence="1">The sequence shown here is derived from an EMBL/GenBank/DDBJ whole genome shotgun (WGS) entry which is preliminary data.</text>
</comment>
<accession>A0A3D9ZVG4</accession>
<sequence>MRVEADDGGSIRSWVVLAAAEGRLRDPADEGYSVAWPYRRPSDAPPDRWWNGFVYSSWQLFDLEHVVDEYRAIAAGWRAGPHGPRTARDRRLTLALAALAPRYLPAVLGRFRFPSGIDEDRIRLAGADADPQELLSSAGFAATDLQGAADVLLLSAQSDDPMRRWVKLLRYASYAGWSKMRGEPLDCMWRRVAAELLLRAHEDLAGKGVLEPLPDLTGSTWHAPQHDRLTPQYPEAETLERALAELGLSPHPRVILLLEGKTEQRHVPRLMAELGLNQPQQVRIQACRSSKVNAHLIARYGITPRIGRRIGDRWLLDASPTALVVAMDPENHFATAAHRAEQRRNLQRAIREEVQYQDADISQEDLDTLVSVHAWGDHKYELANFTDDELVPAIAQLALSRGAGDTTSPAWEKSLREYLQDARRLHLDIDAPLGRIKAPKDKVALADILWPVLRAKSERELATNTVTTPVLKIALEVRRLIAKVSGVFALEVPAGFNADG</sequence>
<dbReference type="Proteomes" id="UP000256913">
    <property type="component" value="Unassembled WGS sequence"/>
</dbReference>
<evidence type="ECO:0000313" key="1">
    <source>
        <dbReference type="EMBL" id="REG00940.1"/>
    </source>
</evidence>
<proteinExistence type="predicted"/>
<gene>
    <name evidence="1" type="ORF">DFJ67_7007</name>
</gene>
<reference evidence="1 2" key="1">
    <citation type="submission" date="2018-08" db="EMBL/GenBank/DDBJ databases">
        <title>Sequencing the genomes of 1000 actinobacteria strains.</title>
        <authorList>
            <person name="Klenk H.-P."/>
        </authorList>
    </citation>
    <scope>NUCLEOTIDE SEQUENCE [LARGE SCALE GENOMIC DNA]</scope>
    <source>
        <strain evidence="1 2">DSM 44099</strain>
    </source>
</reference>
<protein>
    <submittedName>
        <fullName evidence="1">Uncharacterized protein</fullName>
    </submittedName>
</protein>
<keyword evidence="2" id="KW-1185">Reference proteome</keyword>
<evidence type="ECO:0000313" key="2">
    <source>
        <dbReference type="Proteomes" id="UP000256913"/>
    </source>
</evidence>
<organism evidence="1 2">
    <name type="scientific">Asanoa ferruginea</name>
    <dbReference type="NCBI Taxonomy" id="53367"/>
    <lineage>
        <taxon>Bacteria</taxon>
        <taxon>Bacillati</taxon>
        <taxon>Actinomycetota</taxon>
        <taxon>Actinomycetes</taxon>
        <taxon>Micromonosporales</taxon>
        <taxon>Micromonosporaceae</taxon>
        <taxon>Asanoa</taxon>
    </lineage>
</organism>